<dbReference type="Pfam" id="PF02424">
    <property type="entry name" value="ApbE"/>
    <property type="match status" value="1"/>
</dbReference>
<evidence type="ECO:0000256" key="9">
    <source>
        <dbReference type="ARBA" id="ARBA00048540"/>
    </source>
</evidence>
<name>A0A8J7RMZ8_9BACT</name>
<dbReference type="InterPro" id="IPR024932">
    <property type="entry name" value="ApbE"/>
</dbReference>
<feature type="binding site" evidence="11">
    <location>
        <position position="147"/>
    </location>
    <ligand>
        <name>Mg(2+)</name>
        <dbReference type="ChEBI" id="CHEBI:18420"/>
    </ligand>
</feature>
<protein>
    <recommendedName>
        <fullName evidence="2 10">FAD:protein FMN transferase</fullName>
        <ecNumber evidence="1 10">2.7.1.180</ecNumber>
    </recommendedName>
    <alternativeName>
        <fullName evidence="8 10">Flavin transferase</fullName>
    </alternativeName>
</protein>
<dbReference type="Gene3D" id="3.10.520.10">
    <property type="entry name" value="ApbE-like domains"/>
    <property type="match status" value="1"/>
</dbReference>
<dbReference type="RefSeq" id="WP_210513425.1">
    <property type="nucleotide sequence ID" value="NZ_JAFIDN010000019.1"/>
</dbReference>
<accession>A0A8J7RMZ8</accession>
<dbReference type="InterPro" id="IPR003374">
    <property type="entry name" value="ApbE-like_sf"/>
</dbReference>
<dbReference type="PANTHER" id="PTHR30040:SF2">
    <property type="entry name" value="FAD:PROTEIN FMN TRANSFERASE"/>
    <property type="match status" value="1"/>
</dbReference>
<evidence type="ECO:0000256" key="10">
    <source>
        <dbReference type="PIRNR" id="PIRNR006268"/>
    </source>
</evidence>
<comment type="cofactor">
    <cofactor evidence="11">
        <name>Mg(2+)</name>
        <dbReference type="ChEBI" id="CHEBI:18420"/>
    </cofactor>
    <cofactor evidence="11">
        <name>Mn(2+)</name>
        <dbReference type="ChEBI" id="CHEBI:29035"/>
    </cofactor>
    <text evidence="11">Magnesium. Can also use manganese.</text>
</comment>
<feature type="binding site" evidence="11">
    <location>
        <position position="264"/>
    </location>
    <ligand>
        <name>Mg(2+)</name>
        <dbReference type="ChEBI" id="CHEBI:18420"/>
    </ligand>
</feature>
<dbReference type="GO" id="GO:0016740">
    <property type="term" value="F:transferase activity"/>
    <property type="evidence" value="ECO:0007669"/>
    <property type="project" value="UniProtKB-UniRule"/>
</dbReference>
<comment type="caution">
    <text evidence="12">The sequence shown here is derived from an EMBL/GenBank/DDBJ whole genome shotgun (WGS) entry which is preliminary data.</text>
</comment>
<dbReference type="SUPFAM" id="SSF143631">
    <property type="entry name" value="ApbE-like"/>
    <property type="match status" value="1"/>
</dbReference>
<reference evidence="12" key="1">
    <citation type="submission" date="2021-02" db="EMBL/GenBank/DDBJ databases">
        <title>Natronogracilivirga saccharolytica gen. nov. sp. nov. a new anaerobic, haloalkiliphilic carbohydrate-fermenting bacterium from soda lake and proposing of Cyclonatronumiaceae fam. nov. in the phylum Balneolaeota.</title>
        <authorList>
            <person name="Zhilina T.N."/>
            <person name="Sorokin D.Y."/>
            <person name="Zavarzina D.G."/>
            <person name="Toshchakov S.V."/>
            <person name="Kublanov I.V."/>
        </authorList>
    </citation>
    <scope>NUCLEOTIDE SEQUENCE</scope>
    <source>
        <strain evidence="12">Z-1702</strain>
    </source>
</reference>
<evidence type="ECO:0000256" key="3">
    <source>
        <dbReference type="ARBA" id="ARBA00022630"/>
    </source>
</evidence>
<evidence type="ECO:0000256" key="7">
    <source>
        <dbReference type="ARBA" id="ARBA00022842"/>
    </source>
</evidence>
<dbReference type="EMBL" id="JAFIDN010000019">
    <property type="protein sequence ID" value="MBP3193965.1"/>
    <property type="molecule type" value="Genomic_DNA"/>
</dbReference>
<evidence type="ECO:0000256" key="5">
    <source>
        <dbReference type="ARBA" id="ARBA00022723"/>
    </source>
</evidence>
<sequence>MAQVQHHSFFAMGTRCNMVLADIEPDESEIIVQRIKKEVLRIEEQLSRFLKNSEVSKVNMEASNHKVDVSNELFKVLKKCRYYHELTKGYFDITLWPILQYWRDQPDGDPETVRDMLAELGTGNIALDENGGYVRFANDNITIDLGGFGKGYALDKIQHMLLRFGVESAFVSLGESSILTFGNHPAGDCWKVGIKNYLAPDQSLHTFHVRYGSVSTSSNFFVNDSGKLINHRHVIDPRTGAPVEDLVKVSVCAESAEIAEVLSTAFLVMPYEQVEQVAPQLPRIEVLKVDYSTGKANVKFFENT</sequence>
<evidence type="ECO:0000313" key="13">
    <source>
        <dbReference type="Proteomes" id="UP000673975"/>
    </source>
</evidence>
<dbReference type="GO" id="GO:0046872">
    <property type="term" value="F:metal ion binding"/>
    <property type="evidence" value="ECO:0007669"/>
    <property type="project" value="UniProtKB-UniRule"/>
</dbReference>
<evidence type="ECO:0000256" key="8">
    <source>
        <dbReference type="ARBA" id="ARBA00031306"/>
    </source>
</evidence>
<evidence type="ECO:0000256" key="11">
    <source>
        <dbReference type="PIRSR" id="PIRSR006268-2"/>
    </source>
</evidence>
<keyword evidence="5 10" id="KW-0479">Metal-binding</keyword>
<evidence type="ECO:0000256" key="1">
    <source>
        <dbReference type="ARBA" id="ARBA00011955"/>
    </source>
</evidence>
<dbReference type="EC" id="2.7.1.180" evidence="1 10"/>
<gene>
    <name evidence="12" type="ORF">NATSA_14905</name>
</gene>
<dbReference type="Proteomes" id="UP000673975">
    <property type="component" value="Unassembled WGS sequence"/>
</dbReference>
<comment type="similarity">
    <text evidence="10">Belongs to the ApbE family.</text>
</comment>
<evidence type="ECO:0000313" key="12">
    <source>
        <dbReference type="EMBL" id="MBP3193965.1"/>
    </source>
</evidence>
<keyword evidence="3 10" id="KW-0285">Flavoprotein</keyword>
<comment type="catalytic activity">
    <reaction evidence="9 10">
        <text>L-threonyl-[protein] + FAD = FMN-L-threonyl-[protein] + AMP + H(+)</text>
        <dbReference type="Rhea" id="RHEA:36847"/>
        <dbReference type="Rhea" id="RHEA-COMP:11060"/>
        <dbReference type="Rhea" id="RHEA-COMP:11061"/>
        <dbReference type="ChEBI" id="CHEBI:15378"/>
        <dbReference type="ChEBI" id="CHEBI:30013"/>
        <dbReference type="ChEBI" id="CHEBI:57692"/>
        <dbReference type="ChEBI" id="CHEBI:74257"/>
        <dbReference type="ChEBI" id="CHEBI:456215"/>
        <dbReference type="EC" id="2.7.1.180"/>
    </reaction>
</comment>
<dbReference type="PANTHER" id="PTHR30040">
    <property type="entry name" value="THIAMINE BIOSYNTHESIS LIPOPROTEIN APBE"/>
    <property type="match status" value="1"/>
</dbReference>
<organism evidence="12 13">
    <name type="scientific">Natronogracilivirga saccharolytica</name>
    <dbReference type="NCBI Taxonomy" id="2812953"/>
    <lineage>
        <taxon>Bacteria</taxon>
        <taxon>Pseudomonadati</taxon>
        <taxon>Balneolota</taxon>
        <taxon>Balneolia</taxon>
        <taxon>Balneolales</taxon>
        <taxon>Cyclonatronaceae</taxon>
        <taxon>Natronogracilivirga</taxon>
    </lineage>
</organism>
<keyword evidence="7 10" id="KW-0460">Magnesium</keyword>
<evidence type="ECO:0000256" key="2">
    <source>
        <dbReference type="ARBA" id="ARBA00016337"/>
    </source>
</evidence>
<evidence type="ECO:0000256" key="6">
    <source>
        <dbReference type="ARBA" id="ARBA00022827"/>
    </source>
</evidence>
<keyword evidence="13" id="KW-1185">Reference proteome</keyword>
<proteinExistence type="inferred from homology"/>
<keyword evidence="6 10" id="KW-0274">FAD</keyword>
<dbReference type="AlphaFoldDB" id="A0A8J7RMZ8"/>
<keyword evidence="4 10" id="KW-0808">Transferase</keyword>
<evidence type="ECO:0000256" key="4">
    <source>
        <dbReference type="ARBA" id="ARBA00022679"/>
    </source>
</evidence>
<dbReference type="PIRSF" id="PIRSF006268">
    <property type="entry name" value="ApbE"/>
    <property type="match status" value="1"/>
</dbReference>